<dbReference type="PROSITE" id="PS00107">
    <property type="entry name" value="PROTEIN_KINASE_ATP"/>
    <property type="match status" value="1"/>
</dbReference>
<feature type="binding site" evidence="25">
    <location>
        <position position="36"/>
    </location>
    <ligand>
        <name>ATP</name>
        <dbReference type="ChEBI" id="CHEBI:30616"/>
    </ligand>
</feature>
<dbReference type="PROSITE" id="PS00108">
    <property type="entry name" value="PROTEIN_KINASE_ST"/>
    <property type="match status" value="1"/>
</dbReference>
<feature type="compositionally biased region" description="Basic and acidic residues" evidence="26">
    <location>
        <begin position="657"/>
        <end position="669"/>
    </location>
</feature>
<dbReference type="InterPro" id="IPR008271">
    <property type="entry name" value="Ser/Thr_kinase_AS"/>
</dbReference>
<dbReference type="Gene3D" id="1.10.510.10">
    <property type="entry name" value="Transferase(Phosphotransferase) domain 1"/>
    <property type="match status" value="1"/>
</dbReference>
<evidence type="ECO:0000256" key="21">
    <source>
        <dbReference type="ARBA" id="ARBA00048679"/>
    </source>
</evidence>
<accession>A0A091ELP4</accession>
<dbReference type="InterPro" id="IPR011009">
    <property type="entry name" value="Kinase-like_dom_sf"/>
</dbReference>
<keyword evidence="10" id="KW-0132">Cell division</keyword>
<comment type="cofactor">
    <cofactor evidence="1">
        <name>Mn(2+)</name>
        <dbReference type="ChEBI" id="CHEBI:29035"/>
    </cofactor>
</comment>
<evidence type="ECO:0000256" key="12">
    <source>
        <dbReference type="ARBA" id="ARBA00022723"/>
    </source>
</evidence>
<evidence type="ECO:0000256" key="9">
    <source>
        <dbReference type="ARBA" id="ARBA00022553"/>
    </source>
</evidence>
<keyword evidence="18" id="KW-0966">Cell projection</keyword>
<comment type="catalytic activity">
    <reaction evidence="21">
        <text>L-seryl-[protein] + ATP = O-phospho-L-seryl-[protein] + ADP + H(+)</text>
        <dbReference type="Rhea" id="RHEA:17989"/>
        <dbReference type="Rhea" id="RHEA-COMP:9863"/>
        <dbReference type="Rhea" id="RHEA-COMP:11604"/>
        <dbReference type="ChEBI" id="CHEBI:15378"/>
        <dbReference type="ChEBI" id="CHEBI:29999"/>
        <dbReference type="ChEBI" id="CHEBI:30616"/>
        <dbReference type="ChEBI" id="CHEBI:83421"/>
        <dbReference type="ChEBI" id="CHEBI:456216"/>
        <dbReference type="EC" id="2.7.11.1"/>
    </reaction>
</comment>
<dbReference type="PANTHER" id="PTHR44899:SF7">
    <property type="entry name" value="NIMA-RELATED KINASE"/>
    <property type="match status" value="1"/>
</dbReference>
<dbReference type="InterPro" id="IPR017441">
    <property type="entry name" value="Protein_kinase_ATP_BS"/>
</dbReference>
<dbReference type="Proteomes" id="UP000052976">
    <property type="component" value="Unassembled WGS sequence"/>
</dbReference>
<evidence type="ECO:0000256" key="22">
    <source>
        <dbReference type="ARBA" id="ARBA00067731"/>
    </source>
</evidence>
<evidence type="ECO:0000256" key="15">
    <source>
        <dbReference type="ARBA" id="ARBA00022777"/>
    </source>
</evidence>
<dbReference type="Pfam" id="PF00069">
    <property type="entry name" value="Pkinase"/>
    <property type="match status" value="1"/>
</dbReference>
<evidence type="ECO:0000256" key="17">
    <source>
        <dbReference type="ARBA" id="ARBA00022842"/>
    </source>
</evidence>
<keyword evidence="15 28" id="KW-0418">Kinase</keyword>
<dbReference type="PROSITE" id="PS50011">
    <property type="entry name" value="PROTEIN_KINASE_DOM"/>
    <property type="match status" value="1"/>
</dbReference>
<evidence type="ECO:0000313" key="29">
    <source>
        <dbReference type="Proteomes" id="UP000052976"/>
    </source>
</evidence>
<keyword evidence="11" id="KW-0808">Transferase</keyword>
<feature type="domain" description="Protein kinase" evidence="27">
    <location>
        <begin position="6"/>
        <end position="261"/>
    </location>
</feature>
<dbReference type="GO" id="GO:0051301">
    <property type="term" value="P:cell division"/>
    <property type="evidence" value="ECO:0007669"/>
    <property type="project" value="UniProtKB-KW"/>
</dbReference>
<gene>
    <name evidence="28" type="ORF">N302_10101</name>
</gene>
<dbReference type="GO" id="GO:0005737">
    <property type="term" value="C:cytoplasm"/>
    <property type="evidence" value="ECO:0007669"/>
    <property type="project" value="UniProtKB-SubCell"/>
</dbReference>
<feature type="region of interest" description="Disordered" evidence="26">
    <location>
        <begin position="376"/>
        <end position="399"/>
    </location>
</feature>
<keyword evidence="13 25" id="KW-0547">Nucleotide-binding</keyword>
<dbReference type="GO" id="GO:0046872">
    <property type="term" value="F:metal ion binding"/>
    <property type="evidence" value="ECO:0007669"/>
    <property type="project" value="UniProtKB-KW"/>
</dbReference>
<evidence type="ECO:0000256" key="14">
    <source>
        <dbReference type="ARBA" id="ARBA00022776"/>
    </source>
</evidence>
<organism evidence="28 29">
    <name type="scientific">Corvus brachyrhynchos</name>
    <name type="common">American crow</name>
    <dbReference type="NCBI Taxonomy" id="85066"/>
    <lineage>
        <taxon>Eukaryota</taxon>
        <taxon>Metazoa</taxon>
        <taxon>Chordata</taxon>
        <taxon>Craniata</taxon>
        <taxon>Vertebrata</taxon>
        <taxon>Euteleostomi</taxon>
        <taxon>Archelosauria</taxon>
        <taxon>Archosauria</taxon>
        <taxon>Dinosauria</taxon>
        <taxon>Saurischia</taxon>
        <taxon>Theropoda</taxon>
        <taxon>Coelurosauria</taxon>
        <taxon>Aves</taxon>
        <taxon>Neognathae</taxon>
        <taxon>Neoaves</taxon>
        <taxon>Telluraves</taxon>
        <taxon>Australaves</taxon>
        <taxon>Passeriformes</taxon>
        <taxon>Corvoidea</taxon>
        <taxon>Corvidae</taxon>
        <taxon>Corvus</taxon>
    </lineage>
</organism>
<sequence length="809" mass="91657">MPLAAYCFLRAVGKGSYGEVSLARHRQDRKQYVIKKLNLRSASRREKRAAEQEAQLLSQLRHPNIVTYRESWQGDDGHLYIVMGFCEGGDLYHKLKEQKGKLLPENQVVEWFVQIAMALQYLHEKHILHRDLKTQNIFLTRTNIIKVGDLGIARVLENQYDMASTLIGTPYYMSPELFSNKPYNYKSDVWALGCCVYEMATLKHAFNAKDMNSLAYRIIEGKLPPMPKDYSPQLVEIIQTMLSKKPEERPSVKSILRQPYIKQQISLFLEATKAKAARNHKKTVNSKPKDPCSVISAKNESHDEEDCISKCKATKFCPSEKPAVELERKPSKNDLNSLGDFIATVSGVNIDISLSERMKHGSEKCGSECIPENNKAKHLHIPDHSKTTSNNPPIKEDRQQQRAKQAFKAESVESKLSSVDSVEDDDDTLKLLEPVSKDQKQPDLVVHLCLFEVDLTSAQLLKFRELLHMTLLWLYLCYVKVVAVQIVNHGASGDAQGKMTFHLQPHSSVSEPSLSQQQQKRELAEGCSEKVQILEKYLSSFLAVSPWPLPDVTPKTAQRGAGHPEPADSAKPSQAAIPKERPLSARERRRLKQSREMLPSVVPARQSLNGAVVEVKSLVENCVKVPQSSSDPSISQRKKEACCLSDDELSSSTSSTDKSDGDSKERKSNVNEMNDLVQLMTWTLKMDSKENSECCVTSTPAPEFKLNRKYRDTLILHGKSPDESEELKMEDIPSDMLSVPCKIRRMVEILRSDVVQGLGVKLLEKVYRIMEEDDEVKRELQLREHMGDKYVNYSAKARHLKFLEENVKL</sequence>
<dbReference type="EC" id="2.7.11.1" evidence="5"/>
<keyword evidence="7" id="KW-0963">Cytoplasm</keyword>
<evidence type="ECO:0000256" key="8">
    <source>
        <dbReference type="ARBA" id="ARBA00022527"/>
    </source>
</evidence>
<evidence type="ECO:0000256" key="10">
    <source>
        <dbReference type="ARBA" id="ARBA00022618"/>
    </source>
</evidence>
<evidence type="ECO:0000256" key="1">
    <source>
        <dbReference type="ARBA" id="ARBA00001936"/>
    </source>
</evidence>
<evidence type="ECO:0000256" key="11">
    <source>
        <dbReference type="ARBA" id="ARBA00022679"/>
    </source>
</evidence>
<dbReference type="FunFam" id="1.10.510.10:FF:000219">
    <property type="entry name" value="Putative serine/threonine-protein kinase Nek4"/>
    <property type="match status" value="1"/>
</dbReference>
<evidence type="ECO:0000259" key="27">
    <source>
        <dbReference type="PROSITE" id="PS50011"/>
    </source>
</evidence>
<evidence type="ECO:0000256" key="26">
    <source>
        <dbReference type="SAM" id="MobiDB-lite"/>
    </source>
</evidence>
<dbReference type="GO" id="GO:0005524">
    <property type="term" value="F:ATP binding"/>
    <property type="evidence" value="ECO:0007669"/>
    <property type="project" value="UniProtKB-UniRule"/>
</dbReference>
<name>A0A091ELP4_CORBR</name>
<dbReference type="InterPro" id="IPR051131">
    <property type="entry name" value="NEK_Ser/Thr_kinase_NIMA"/>
</dbReference>
<dbReference type="EMBL" id="KK718710">
    <property type="protein sequence ID" value="KFO57971.1"/>
    <property type="molecule type" value="Genomic_DNA"/>
</dbReference>
<dbReference type="STRING" id="85066.A0A091ELP4"/>
<evidence type="ECO:0000256" key="25">
    <source>
        <dbReference type="PROSITE-ProRule" id="PRU10141"/>
    </source>
</evidence>
<dbReference type="SMART" id="SM00220">
    <property type="entry name" value="S_TKc"/>
    <property type="match status" value="1"/>
</dbReference>
<evidence type="ECO:0000256" key="23">
    <source>
        <dbReference type="ARBA" id="ARBA00080102"/>
    </source>
</evidence>
<evidence type="ECO:0000256" key="3">
    <source>
        <dbReference type="ARBA" id="ARBA00004496"/>
    </source>
</evidence>
<evidence type="ECO:0000256" key="18">
    <source>
        <dbReference type="ARBA" id="ARBA00023273"/>
    </source>
</evidence>
<evidence type="ECO:0000256" key="2">
    <source>
        <dbReference type="ARBA" id="ARBA00004138"/>
    </source>
</evidence>
<feature type="region of interest" description="Disordered" evidence="26">
    <location>
        <begin position="644"/>
        <end position="671"/>
    </location>
</feature>
<evidence type="ECO:0000256" key="4">
    <source>
        <dbReference type="ARBA" id="ARBA00010886"/>
    </source>
</evidence>
<dbReference type="GO" id="GO:0004674">
    <property type="term" value="F:protein serine/threonine kinase activity"/>
    <property type="evidence" value="ECO:0007669"/>
    <property type="project" value="UniProtKB-KW"/>
</dbReference>
<evidence type="ECO:0000256" key="7">
    <source>
        <dbReference type="ARBA" id="ARBA00022490"/>
    </source>
</evidence>
<keyword evidence="16 25" id="KW-0067">ATP-binding</keyword>
<comment type="catalytic activity">
    <reaction evidence="20">
        <text>L-threonyl-[protein] + ATP = O-phospho-L-threonyl-[protein] + ADP + H(+)</text>
        <dbReference type="Rhea" id="RHEA:46608"/>
        <dbReference type="Rhea" id="RHEA-COMP:11060"/>
        <dbReference type="Rhea" id="RHEA-COMP:11605"/>
        <dbReference type="ChEBI" id="CHEBI:15378"/>
        <dbReference type="ChEBI" id="CHEBI:30013"/>
        <dbReference type="ChEBI" id="CHEBI:30616"/>
        <dbReference type="ChEBI" id="CHEBI:61977"/>
        <dbReference type="ChEBI" id="CHEBI:456216"/>
        <dbReference type="EC" id="2.7.11.1"/>
    </reaction>
</comment>
<dbReference type="GO" id="GO:0005929">
    <property type="term" value="C:cilium"/>
    <property type="evidence" value="ECO:0007669"/>
    <property type="project" value="UniProtKB-SubCell"/>
</dbReference>
<evidence type="ECO:0000256" key="24">
    <source>
        <dbReference type="ARBA" id="ARBA00082679"/>
    </source>
</evidence>
<keyword evidence="17" id="KW-0460">Magnesium</keyword>
<keyword evidence="14" id="KW-0498">Mitosis</keyword>
<evidence type="ECO:0000256" key="19">
    <source>
        <dbReference type="ARBA" id="ARBA00023306"/>
    </source>
</evidence>
<feature type="region of interest" description="Disordered" evidence="26">
    <location>
        <begin position="552"/>
        <end position="588"/>
    </location>
</feature>
<keyword evidence="8" id="KW-0723">Serine/threonine-protein kinase</keyword>
<reference evidence="28 29" key="1">
    <citation type="submission" date="2014-04" db="EMBL/GenBank/DDBJ databases">
        <title>Genome evolution of avian class.</title>
        <authorList>
            <person name="Zhang G."/>
            <person name="Li C."/>
        </authorList>
    </citation>
    <scope>NUCLEOTIDE SEQUENCE [LARGE SCALE GENOMIC DNA]</scope>
    <source>
        <strain evidence="28">BGI_N302</strain>
    </source>
</reference>
<proteinExistence type="inferred from homology"/>
<keyword evidence="6" id="KW-0488">Methylation</keyword>
<dbReference type="FunFam" id="3.30.200.20:FF:000247">
    <property type="entry name" value="serine/threonine-protein kinase Nek4 isoform X1"/>
    <property type="match status" value="1"/>
</dbReference>
<keyword evidence="9" id="KW-0597">Phosphoprotein</keyword>
<comment type="subcellular location">
    <subcellularLocation>
        <location evidence="2">Cell projection</location>
        <location evidence="2">Cilium</location>
    </subcellularLocation>
    <subcellularLocation>
        <location evidence="3">Cytoplasm</location>
    </subcellularLocation>
</comment>
<keyword evidence="12" id="KW-0479">Metal-binding</keyword>
<dbReference type="InterPro" id="IPR000719">
    <property type="entry name" value="Prot_kinase_dom"/>
</dbReference>
<evidence type="ECO:0000256" key="16">
    <source>
        <dbReference type="ARBA" id="ARBA00022840"/>
    </source>
</evidence>
<dbReference type="PANTHER" id="PTHR44899">
    <property type="entry name" value="CAMK FAMILY PROTEIN KINASE"/>
    <property type="match status" value="1"/>
</dbReference>
<evidence type="ECO:0000256" key="5">
    <source>
        <dbReference type="ARBA" id="ARBA00012513"/>
    </source>
</evidence>
<keyword evidence="29" id="KW-1185">Reference proteome</keyword>
<evidence type="ECO:0000256" key="20">
    <source>
        <dbReference type="ARBA" id="ARBA00047899"/>
    </source>
</evidence>
<dbReference type="CDD" id="cd08223">
    <property type="entry name" value="STKc_Nek4"/>
    <property type="match status" value="1"/>
</dbReference>
<dbReference type="SUPFAM" id="SSF56112">
    <property type="entry name" value="Protein kinase-like (PK-like)"/>
    <property type="match status" value="1"/>
</dbReference>
<evidence type="ECO:0000256" key="6">
    <source>
        <dbReference type="ARBA" id="ARBA00022481"/>
    </source>
</evidence>
<comment type="similarity">
    <text evidence="4">Belongs to the protein kinase superfamily. NEK Ser/Thr protein kinase family. NIMA subfamily.</text>
</comment>
<evidence type="ECO:0000313" key="28">
    <source>
        <dbReference type="EMBL" id="KFO57971.1"/>
    </source>
</evidence>
<dbReference type="AlphaFoldDB" id="A0A091ELP4"/>
<protein>
    <recommendedName>
        <fullName evidence="22">Serine/threonine-protein kinase Nek4</fullName>
        <ecNumber evidence="5">2.7.11.1</ecNumber>
    </recommendedName>
    <alternativeName>
        <fullName evidence="24">Never in mitosis A-related kinase 4</fullName>
    </alternativeName>
    <alternativeName>
        <fullName evidence="23">Serine/threonine-protein kinase 2</fullName>
    </alternativeName>
</protein>
<dbReference type="Gene3D" id="3.30.200.20">
    <property type="entry name" value="Phosphorylase Kinase, domain 1"/>
    <property type="match status" value="1"/>
</dbReference>
<evidence type="ECO:0000256" key="13">
    <source>
        <dbReference type="ARBA" id="ARBA00022741"/>
    </source>
</evidence>
<keyword evidence="19" id="KW-0131">Cell cycle</keyword>